<keyword evidence="3" id="KW-1185">Reference proteome</keyword>
<dbReference type="KEGG" id="mgel:G5B37_06165"/>
<accession>A0A6G6GKN8</accession>
<gene>
    <name evidence="2" type="ORF">G5B37_06165</name>
</gene>
<keyword evidence="1" id="KW-0812">Transmembrane</keyword>
<reference evidence="2 3" key="1">
    <citation type="submission" date="2020-02" db="EMBL/GenBank/DDBJ databases">
        <title>Complete genome sequence of Flavobacteriaceae bacterium.</title>
        <authorList>
            <person name="Kim S.-J."/>
            <person name="Kim Y.-S."/>
            <person name="Kim K.-H."/>
        </authorList>
    </citation>
    <scope>NUCLEOTIDE SEQUENCE [LARGE SCALE GENOMIC DNA]</scope>
    <source>
        <strain evidence="2 3">RR4-40</strain>
    </source>
</reference>
<feature type="transmembrane region" description="Helical" evidence="1">
    <location>
        <begin position="6"/>
        <end position="26"/>
    </location>
</feature>
<dbReference type="Proteomes" id="UP000505306">
    <property type="component" value="Chromosome"/>
</dbReference>
<proteinExistence type="predicted"/>
<evidence type="ECO:0000313" key="3">
    <source>
        <dbReference type="Proteomes" id="UP000505306"/>
    </source>
</evidence>
<evidence type="ECO:0000256" key="1">
    <source>
        <dbReference type="SAM" id="Phobius"/>
    </source>
</evidence>
<protein>
    <submittedName>
        <fullName evidence="2">Uncharacterized protein</fullName>
    </submittedName>
</protein>
<organism evidence="2 3">
    <name type="scientific">Rasiella rasia</name>
    <dbReference type="NCBI Taxonomy" id="2744027"/>
    <lineage>
        <taxon>Bacteria</taxon>
        <taxon>Pseudomonadati</taxon>
        <taxon>Bacteroidota</taxon>
        <taxon>Flavobacteriia</taxon>
        <taxon>Flavobacteriales</taxon>
        <taxon>Flavobacteriaceae</taxon>
        <taxon>Rasiella</taxon>
    </lineage>
</organism>
<name>A0A6G6GKN8_9FLAO</name>
<dbReference type="EMBL" id="CP049057">
    <property type="protein sequence ID" value="QIE59156.1"/>
    <property type="molecule type" value="Genomic_DNA"/>
</dbReference>
<keyword evidence="1" id="KW-0472">Membrane</keyword>
<evidence type="ECO:0000313" key="2">
    <source>
        <dbReference type="EMBL" id="QIE59156.1"/>
    </source>
</evidence>
<keyword evidence="1" id="KW-1133">Transmembrane helix</keyword>
<sequence length="203" mass="22374">MNQKWYIPIIVIALAFLGIGLDNTVVPNQEIVVQFNNEGVTAQETQKAVAAVKKQLQSIGGTNIQITKSQQGNLKITYYSAMDVAAVRSIFSDDTLLKIGFTSNTDQAPTDVPANNPSNNYQLNIDAIDYGQEGGFDFDGFVIEIKGGNDRYVDPFVYAGISEEIIRLCNSFEKIAYEVQLDCSLHIDYSTFNFPEVRAGPLS</sequence>
<dbReference type="RefSeq" id="WP_164679185.1">
    <property type="nucleotide sequence ID" value="NZ_CP049057.1"/>
</dbReference>
<dbReference type="AlphaFoldDB" id="A0A6G6GKN8"/>